<evidence type="ECO:0000313" key="2">
    <source>
        <dbReference type="Proteomes" id="UP000199518"/>
    </source>
</evidence>
<evidence type="ECO:0000313" key="1">
    <source>
        <dbReference type="EMBL" id="SFJ70662.1"/>
    </source>
</evidence>
<organism evidence="1 2">
    <name type="scientific">Planctomicrobium piriforme</name>
    <dbReference type="NCBI Taxonomy" id="1576369"/>
    <lineage>
        <taxon>Bacteria</taxon>
        <taxon>Pseudomonadati</taxon>
        <taxon>Planctomycetota</taxon>
        <taxon>Planctomycetia</taxon>
        <taxon>Planctomycetales</taxon>
        <taxon>Planctomycetaceae</taxon>
        <taxon>Planctomicrobium</taxon>
    </lineage>
</organism>
<dbReference type="Proteomes" id="UP000199518">
    <property type="component" value="Unassembled WGS sequence"/>
</dbReference>
<sequence>MPAEFGSGSAIHAYFQEWVRRGIFQKLCRQALHEYDDLRGIDWTWQSLDGAMTKAPLGGEKNGRESH</sequence>
<proteinExistence type="predicted"/>
<dbReference type="EMBL" id="FOQD01000031">
    <property type="protein sequence ID" value="SFJ70662.1"/>
    <property type="molecule type" value="Genomic_DNA"/>
</dbReference>
<name>A0A1I3TJC8_9PLAN</name>
<protein>
    <submittedName>
        <fullName evidence="1">Putative transposase of IS4/5 family</fullName>
    </submittedName>
</protein>
<reference evidence="2" key="1">
    <citation type="submission" date="2016-10" db="EMBL/GenBank/DDBJ databases">
        <authorList>
            <person name="Varghese N."/>
            <person name="Submissions S."/>
        </authorList>
    </citation>
    <scope>NUCLEOTIDE SEQUENCE [LARGE SCALE GENOMIC DNA]</scope>
    <source>
        <strain evidence="2">DSM 26348</strain>
    </source>
</reference>
<dbReference type="STRING" id="1576369.SAMN05421753_1312"/>
<gene>
    <name evidence="1" type="ORF">SAMN05421753_1312</name>
</gene>
<keyword evidence="2" id="KW-1185">Reference proteome</keyword>
<dbReference type="AlphaFoldDB" id="A0A1I3TJC8"/>
<accession>A0A1I3TJC8</accession>